<proteinExistence type="inferred from homology"/>
<evidence type="ECO:0000256" key="1">
    <source>
        <dbReference type="ARBA" id="ARBA00002061"/>
    </source>
</evidence>
<protein>
    <recommendedName>
        <fullName evidence="5">Sec translocon accessory complex subunit YajC</fullName>
    </recommendedName>
</protein>
<keyword evidence="11" id="KW-0811">Translocation</keyword>
<keyword evidence="7" id="KW-1003">Cell membrane</keyword>
<evidence type="ECO:0000256" key="7">
    <source>
        <dbReference type="ARBA" id="ARBA00022475"/>
    </source>
</evidence>
<dbReference type="AlphaFoldDB" id="A0AA35UL47"/>
<dbReference type="PRINTS" id="PR01853">
    <property type="entry name" value="YAJCTRNLCASE"/>
</dbReference>
<comment type="function">
    <text evidence="1">The SecYEG-SecDF-YajC-YidC holo-translocon (HTL) protein secretase/insertase is a supercomplex required for protein secretion, insertion of proteins into membranes, and assembly of membrane protein complexes. While the SecYEG complex is essential for assembly of a number of proteins and complexes, the SecDF-YajC-YidC subcomplex facilitates these functions.</text>
</comment>
<gene>
    <name evidence="14" type="primary">yajC</name>
    <name evidence="14" type="ORF">LMG32879_000252</name>
</gene>
<dbReference type="RefSeq" id="WP_289842668.1">
    <property type="nucleotide sequence ID" value="NZ_CATKSH010000001.1"/>
</dbReference>
<evidence type="ECO:0000256" key="12">
    <source>
        <dbReference type="ARBA" id="ARBA00023136"/>
    </source>
</evidence>
<keyword evidence="10 13" id="KW-1133">Transmembrane helix</keyword>
<dbReference type="PANTHER" id="PTHR33909">
    <property type="entry name" value="SEC TRANSLOCON ACCESSORY COMPLEX SUBUNIT YAJC"/>
    <property type="match status" value="1"/>
</dbReference>
<reference evidence="14" key="1">
    <citation type="submission" date="2023-03" db="EMBL/GenBank/DDBJ databases">
        <authorList>
            <person name="Cleenwerck I."/>
        </authorList>
    </citation>
    <scope>NUCLEOTIDE SEQUENCE</scope>
    <source>
        <strain evidence="14">LMG 32879</strain>
    </source>
</reference>
<evidence type="ECO:0000256" key="10">
    <source>
        <dbReference type="ARBA" id="ARBA00022989"/>
    </source>
</evidence>
<comment type="subunit">
    <text evidence="4">Part of the SecDF-YidC-YajC translocase complex. The SecDF-YidC-YajC translocase forms a supercomplex with SecYEG, called the holo-translocon (HTL).</text>
</comment>
<accession>A0AA35UL47</accession>
<dbReference type="Proteomes" id="UP001176960">
    <property type="component" value="Unassembled WGS sequence"/>
</dbReference>
<comment type="similarity">
    <text evidence="3">Belongs to the YajC family.</text>
</comment>
<dbReference type="NCBIfam" id="TIGR00739">
    <property type="entry name" value="yajC"/>
    <property type="match status" value="1"/>
</dbReference>
<evidence type="ECO:0000313" key="14">
    <source>
        <dbReference type="EMBL" id="CAI9119437.1"/>
    </source>
</evidence>
<evidence type="ECO:0000256" key="2">
    <source>
        <dbReference type="ARBA" id="ARBA00004162"/>
    </source>
</evidence>
<keyword evidence="8 13" id="KW-0812">Transmembrane</keyword>
<dbReference type="GO" id="GO:0015031">
    <property type="term" value="P:protein transport"/>
    <property type="evidence" value="ECO:0007669"/>
    <property type="project" value="UniProtKB-KW"/>
</dbReference>
<evidence type="ECO:0000256" key="4">
    <source>
        <dbReference type="ARBA" id="ARBA00011718"/>
    </source>
</evidence>
<dbReference type="InterPro" id="IPR003849">
    <property type="entry name" value="Preprotein_translocase_YajC"/>
</dbReference>
<keyword evidence="12 13" id="KW-0472">Membrane</keyword>
<dbReference type="Pfam" id="PF02699">
    <property type="entry name" value="YajC"/>
    <property type="match status" value="1"/>
</dbReference>
<evidence type="ECO:0000256" key="9">
    <source>
        <dbReference type="ARBA" id="ARBA00022927"/>
    </source>
</evidence>
<evidence type="ECO:0000313" key="15">
    <source>
        <dbReference type="Proteomes" id="UP001176960"/>
    </source>
</evidence>
<keyword evidence="15" id="KW-1185">Reference proteome</keyword>
<evidence type="ECO:0000256" key="13">
    <source>
        <dbReference type="SAM" id="Phobius"/>
    </source>
</evidence>
<evidence type="ECO:0000256" key="6">
    <source>
        <dbReference type="ARBA" id="ARBA00022448"/>
    </source>
</evidence>
<dbReference type="EMBL" id="CATKSH010000001">
    <property type="protein sequence ID" value="CAI9119437.1"/>
    <property type="molecule type" value="Genomic_DNA"/>
</dbReference>
<evidence type="ECO:0000256" key="5">
    <source>
        <dbReference type="ARBA" id="ARBA00014962"/>
    </source>
</evidence>
<comment type="subcellular location">
    <subcellularLocation>
        <location evidence="2">Cell membrane</location>
        <topology evidence="2">Single-pass membrane protein</topology>
    </subcellularLocation>
</comment>
<name>A0AA35UL47_9PROT</name>
<dbReference type="SMART" id="SM01323">
    <property type="entry name" value="YajC"/>
    <property type="match status" value="1"/>
</dbReference>
<comment type="caution">
    <text evidence="14">The sequence shown here is derived from an EMBL/GenBank/DDBJ whole genome shotgun (WGS) entry which is preliminary data.</text>
</comment>
<dbReference type="PANTHER" id="PTHR33909:SF1">
    <property type="entry name" value="SEC TRANSLOCON ACCESSORY COMPLEX SUBUNIT YAJC"/>
    <property type="match status" value="1"/>
</dbReference>
<keyword evidence="6" id="KW-0813">Transport</keyword>
<evidence type="ECO:0000256" key="8">
    <source>
        <dbReference type="ARBA" id="ARBA00022692"/>
    </source>
</evidence>
<evidence type="ECO:0000256" key="3">
    <source>
        <dbReference type="ARBA" id="ARBA00006742"/>
    </source>
</evidence>
<evidence type="ECO:0000256" key="11">
    <source>
        <dbReference type="ARBA" id="ARBA00023010"/>
    </source>
</evidence>
<organism evidence="14 15">
    <name type="scientific">Brytella acorum</name>
    <dbReference type="NCBI Taxonomy" id="2959299"/>
    <lineage>
        <taxon>Bacteria</taxon>
        <taxon>Pseudomonadati</taxon>
        <taxon>Pseudomonadota</taxon>
        <taxon>Alphaproteobacteria</taxon>
        <taxon>Acetobacterales</taxon>
        <taxon>Acetobacteraceae</taxon>
        <taxon>Brytella</taxon>
    </lineage>
</organism>
<sequence>MFEQRRFQLKSPEILTRRVQKLWSAPVSGKFMPRQHSYHETESVTMNSGIVSFLPMIAVFIVFYFMLIRPQQTKQKELKAQLNSLRRGDRIQTAGGIIGTVQLAKEGTPEIDVEIAPGVKVQVVRSTIATILSSTTRPANDLPKGK</sequence>
<keyword evidence="9" id="KW-0653">Protein transport</keyword>
<dbReference type="GO" id="GO:0005886">
    <property type="term" value="C:plasma membrane"/>
    <property type="evidence" value="ECO:0007669"/>
    <property type="project" value="UniProtKB-SubCell"/>
</dbReference>
<feature type="transmembrane region" description="Helical" evidence="13">
    <location>
        <begin position="50"/>
        <end position="68"/>
    </location>
</feature>